<dbReference type="KEGG" id="ock:EXM22_12575"/>
<evidence type="ECO:0000313" key="2">
    <source>
        <dbReference type="EMBL" id="QEN08781.1"/>
    </source>
</evidence>
<comment type="similarity">
    <text evidence="1">Belongs to the UPF0065 (bug) family.</text>
</comment>
<dbReference type="SUPFAM" id="SSF53850">
    <property type="entry name" value="Periplasmic binding protein-like II"/>
    <property type="match status" value="1"/>
</dbReference>
<dbReference type="Gene3D" id="3.40.190.10">
    <property type="entry name" value="Periplasmic binding protein-like II"/>
    <property type="match status" value="1"/>
</dbReference>
<dbReference type="PANTHER" id="PTHR42928">
    <property type="entry name" value="TRICARBOXYLATE-BINDING PROTEIN"/>
    <property type="match status" value="1"/>
</dbReference>
<dbReference type="Pfam" id="PF03401">
    <property type="entry name" value="TctC"/>
    <property type="match status" value="1"/>
</dbReference>
<dbReference type="PIRSF" id="PIRSF017082">
    <property type="entry name" value="YflP"/>
    <property type="match status" value="1"/>
</dbReference>
<evidence type="ECO:0000256" key="1">
    <source>
        <dbReference type="ARBA" id="ARBA00006987"/>
    </source>
</evidence>
<name>A0A5C1QM97_9SPIO</name>
<reference evidence="2 3" key="1">
    <citation type="submission" date="2019-02" db="EMBL/GenBank/DDBJ databases">
        <title>Complete Genome Sequence and Methylome Analysis of free living Spirochaetas.</title>
        <authorList>
            <person name="Fomenkov A."/>
            <person name="Dubinina G."/>
            <person name="Leshcheva N."/>
            <person name="Mikheeva N."/>
            <person name="Grabovich M."/>
            <person name="Vincze T."/>
            <person name="Roberts R.J."/>
        </authorList>
    </citation>
    <scope>NUCLEOTIDE SEQUENCE [LARGE SCALE GENOMIC DNA]</scope>
    <source>
        <strain evidence="2 3">K2</strain>
    </source>
</reference>
<keyword evidence="3" id="KW-1185">Reference proteome</keyword>
<accession>A0A5C1QM97</accession>
<dbReference type="OrthoDB" id="8880247at2"/>
<evidence type="ECO:0000313" key="3">
    <source>
        <dbReference type="Proteomes" id="UP000324209"/>
    </source>
</evidence>
<dbReference type="InterPro" id="IPR042100">
    <property type="entry name" value="Bug_dom1"/>
</dbReference>
<dbReference type="EMBL" id="CP036150">
    <property type="protein sequence ID" value="QEN08781.1"/>
    <property type="molecule type" value="Genomic_DNA"/>
</dbReference>
<proteinExistence type="inferred from homology"/>
<organism evidence="2 3">
    <name type="scientific">Oceanispirochaeta crateris</name>
    <dbReference type="NCBI Taxonomy" id="2518645"/>
    <lineage>
        <taxon>Bacteria</taxon>
        <taxon>Pseudomonadati</taxon>
        <taxon>Spirochaetota</taxon>
        <taxon>Spirochaetia</taxon>
        <taxon>Spirochaetales</taxon>
        <taxon>Spirochaetaceae</taxon>
        <taxon>Oceanispirochaeta</taxon>
    </lineage>
</organism>
<dbReference type="InterPro" id="IPR005064">
    <property type="entry name" value="BUG"/>
</dbReference>
<dbReference type="Proteomes" id="UP000324209">
    <property type="component" value="Chromosome"/>
</dbReference>
<dbReference type="PANTHER" id="PTHR42928:SF5">
    <property type="entry name" value="BLR1237 PROTEIN"/>
    <property type="match status" value="1"/>
</dbReference>
<dbReference type="AlphaFoldDB" id="A0A5C1QM97"/>
<protein>
    <submittedName>
        <fullName evidence="2">Tripartite tricarboxylate transporter substrate binding protein</fullName>
    </submittedName>
</protein>
<sequence>MIKIKGDVSDMKKVFLLLILGIVTTLSLMAEGQNESVYPSKTIDIVVPSKAGGSTDALARIFVQVAQKYLPDAEFAVVNKPGSGGQQGFEYIAAAKPDGYTLGLIFTVQLPSHIVSGRARYVLDDFHFLNQILEDPSIIVVPKDSPVNSLEELVSYTKANEMTASVNGIGSDDHLALMLFQSATGVEFSVIPASGSSEQKATVMGGHVDVAFMNISQMISQHQNGEVKILAILGDNKDARAMDIPTIGEVGYDRVKMSGTRGFVIQKDAPADVKNVLEKLMSDVTSDPEFAETLEKSNQSFVYKDGPSYAIFMDNLQKEMESLYAKEPW</sequence>
<dbReference type="CDD" id="cd07012">
    <property type="entry name" value="PBP2_Bug_TTT"/>
    <property type="match status" value="1"/>
</dbReference>
<gene>
    <name evidence="2" type="ORF">EXM22_12575</name>
</gene>
<dbReference type="Gene3D" id="3.40.190.150">
    <property type="entry name" value="Bordetella uptake gene, domain 1"/>
    <property type="match status" value="1"/>
</dbReference>